<dbReference type="RefSeq" id="WP_035570943.1">
    <property type="nucleotide sequence ID" value="NZ_ARYH01000001.1"/>
</dbReference>
<dbReference type="NCBIfam" id="NF004829">
    <property type="entry name" value="PRK06183.1-3"/>
    <property type="match status" value="1"/>
</dbReference>
<dbReference type="PRINTS" id="PR00420">
    <property type="entry name" value="RNGMNOXGNASE"/>
</dbReference>
<evidence type="ECO:0000259" key="2">
    <source>
        <dbReference type="Pfam" id="PF01494"/>
    </source>
</evidence>
<evidence type="ECO:0000313" key="3">
    <source>
        <dbReference type="EMBL" id="KCZ86107.1"/>
    </source>
</evidence>
<evidence type="ECO:0000313" key="4">
    <source>
        <dbReference type="Proteomes" id="UP000027446"/>
    </source>
</evidence>
<organism evidence="3 4">
    <name type="scientific">Hyphomonas adhaerens MHS-3</name>
    <dbReference type="NCBI Taxonomy" id="1280949"/>
    <lineage>
        <taxon>Bacteria</taxon>
        <taxon>Pseudomonadati</taxon>
        <taxon>Pseudomonadota</taxon>
        <taxon>Alphaproteobacteria</taxon>
        <taxon>Hyphomonadales</taxon>
        <taxon>Hyphomonadaceae</taxon>
        <taxon>Hyphomonas</taxon>
    </lineage>
</organism>
<name>A0A069E7R9_9PROT</name>
<dbReference type="Pfam" id="PF01494">
    <property type="entry name" value="FAD_binding_3"/>
    <property type="match status" value="1"/>
</dbReference>
<dbReference type="Proteomes" id="UP000027446">
    <property type="component" value="Unassembled WGS sequence"/>
</dbReference>
<accession>A0A069E7R9</accession>
<dbReference type="InterPro" id="IPR002938">
    <property type="entry name" value="FAD-bd"/>
</dbReference>
<proteinExistence type="predicted"/>
<dbReference type="GO" id="GO:0019622">
    <property type="term" value="P:3-(3-hydroxy)phenylpropionate catabolic process"/>
    <property type="evidence" value="ECO:0007669"/>
    <property type="project" value="TreeGrafter"/>
</dbReference>
<dbReference type="SUPFAM" id="SSF51905">
    <property type="entry name" value="FAD/NAD(P)-binding domain"/>
    <property type="match status" value="1"/>
</dbReference>
<reference evidence="3 4" key="1">
    <citation type="journal article" date="2014" name="Antonie Van Leeuwenhoek">
        <title>Hyphomonas beringensis sp. nov. and Hyphomonas chukchiensis sp. nov., isolated from surface seawater of the Bering Sea and Chukchi Sea.</title>
        <authorList>
            <person name="Li C."/>
            <person name="Lai Q."/>
            <person name="Li G."/>
            <person name="Dong C."/>
            <person name="Wang J."/>
            <person name="Liao Y."/>
            <person name="Shao Z."/>
        </authorList>
    </citation>
    <scope>NUCLEOTIDE SEQUENCE [LARGE SCALE GENOMIC DNA]</scope>
    <source>
        <strain evidence="3 4">MHS-3</strain>
    </source>
</reference>
<gene>
    <name evidence="3" type="ORF">HAD_10490</name>
</gene>
<evidence type="ECO:0000256" key="1">
    <source>
        <dbReference type="ARBA" id="ARBA00023002"/>
    </source>
</evidence>
<dbReference type="Gene3D" id="3.50.50.60">
    <property type="entry name" value="FAD/NAD(P)-binding domain"/>
    <property type="match status" value="1"/>
</dbReference>
<dbReference type="eggNOG" id="COG0654">
    <property type="taxonomic scope" value="Bacteria"/>
</dbReference>
<dbReference type="OrthoDB" id="9791689at2"/>
<keyword evidence="1" id="KW-0560">Oxidoreductase</keyword>
<dbReference type="PATRIC" id="fig|1280949.3.peg.2144"/>
<keyword evidence="3" id="KW-0503">Monooxygenase</keyword>
<dbReference type="InterPro" id="IPR050631">
    <property type="entry name" value="PheA/TfdB_FAD_monoxygenase"/>
</dbReference>
<dbReference type="PANTHER" id="PTHR43476">
    <property type="entry name" value="3-(3-HYDROXY-PHENYL)PROPIONATE/3-HYDROXYCINNAMIC ACID HYDROXYLASE"/>
    <property type="match status" value="1"/>
</dbReference>
<dbReference type="EMBL" id="ARYH01000001">
    <property type="protein sequence ID" value="KCZ86107.1"/>
    <property type="molecule type" value="Genomic_DNA"/>
</dbReference>
<protein>
    <submittedName>
        <fullName evidence="3">FAD-binding monooxygenase</fullName>
    </submittedName>
</protein>
<keyword evidence="4" id="KW-1185">Reference proteome</keyword>
<dbReference type="Gene3D" id="3.30.70.2450">
    <property type="match status" value="1"/>
</dbReference>
<dbReference type="InterPro" id="IPR036188">
    <property type="entry name" value="FAD/NAD-bd_sf"/>
</dbReference>
<dbReference type="GO" id="GO:0071949">
    <property type="term" value="F:FAD binding"/>
    <property type="evidence" value="ECO:0007669"/>
    <property type="project" value="InterPro"/>
</dbReference>
<sequence length="491" mass="53052">MSGPDCDVLIVGAGPTGISLALVAAQYGASVIVCEKEADIYPLPRAAHIDHEVMRIFQSVGAADQIAATCRTTSHYDFLTSDGQILLQFEGSDQLGPGGWSGANMIHQPSLERALRDRLPNCNSVELRSLWAFTGYEESGESVSARFEAPDGQRTVTARFLVGADGTRSPVRTAAGIELDDLQFDEPWLVIDMVVQDAERLPKVNLQICDPARPTTCVLMGEGRHRWEFMLLPGETPEQVLDDAFIEGLLKPWNVDGAATLERKAVYRFNARVAKAWKKGRVLLAGDAAHQTPPFAGQGMCAGARDAANLGWKLGMVASGTTNETLLDTYQLERDPHARATIQMAMMMGRTVCITDPAAAAERDRQMLAARAAGQSPDGRTDYPDIGTGLLLDGSAGAGTYFPQFLSADGSSRLDDSLGPGAWLIGDGTFPSVPGLQAVSLNSGKLDRYSNEIRKWLERHNTEAVLVRPDRYVFGTGTSDDLIRAWKDAIA</sequence>
<dbReference type="PANTHER" id="PTHR43476:SF3">
    <property type="entry name" value="FAD-BINDING MONOOXYGENASE"/>
    <property type="match status" value="1"/>
</dbReference>
<feature type="domain" description="FAD-binding" evidence="2">
    <location>
        <begin position="5"/>
        <end position="344"/>
    </location>
</feature>
<comment type="caution">
    <text evidence="3">The sequence shown here is derived from an EMBL/GenBank/DDBJ whole genome shotgun (WGS) entry which is preliminary data.</text>
</comment>
<dbReference type="AlphaFoldDB" id="A0A069E7R9"/>
<dbReference type="GO" id="GO:0008688">
    <property type="term" value="F:3-(3-hydroxyphenyl)propionate hydroxylase activity"/>
    <property type="evidence" value="ECO:0007669"/>
    <property type="project" value="TreeGrafter"/>
</dbReference>
<dbReference type="STRING" id="1280949.HAD_10490"/>